<dbReference type="Proteomes" id="UP001589865">
    <property type="component" value="Unassembled WGS sequence"/>
</dbReference>
<dbReference type="EMBL" id="JBHLUN010000005">
    <property type="protein sequence ID" value="MFC0408098.1"/>
    <property type="molecule type" value="Genomic_DNA"/>
</dbReference>
<name>A0ABV6JQU4_9PROT</name>
<proteinExistence type="predicted"/>
<keyword evidence="2" id="KW-1185">Reference proteome</keyword>
<protein>
    <submittedName>
        <fullName evidence="1">Alpha/beta fold hydrolase</fullName>
    </submittedName>
</protein>
<evidence type="ECO:0000313" key="1">
    <source>
        <dbReference type="EMBL" id="MFC0408098.1"/>
    </source>
</evidence>
<evidence type="ECO:0000313" key="2">
    <source>
        <dbReference type="Proteomes" id="UP001589865"/>
    </source>
</evidence>
<reference evidence="1 2" key="1">
    <citation type="submission" date="2024-09" db="EMBL/GenBank/DDBJ databases">
        <authorList>
            <person name="Sun Q."/>
            <person name="Mori K."/>
        </authorList>
    </citation>
    <scope>NUCLEOTIDE SEQUENCE [LARGE SCALE GENOMIC DNA]</scope>
    <source>
        <strain evidence="1 2">TBRC 5777</strain>
    </source>
</reference>
<dbReference type="RefSeq" id="WP_377043839.1">
    <property type="nucleotide sequence ID" value="NZ_JBHLUN010000005.1"/>
</dbReference>
<dbReference type="InterPro" id="IPR029058">
    <property type="entry name" value="AB_hydrolase_fold"/>
</dbReference>
<comment type="caution">
    <text evidence="1">The sequence shown here is derived from an EMBL/GenBank/DDBJ whole genome shotgun (WGS) entry which is preliminary data.</text>
</comment>
<dbReference type="Gene3D" id="3.40.50.1820">
    <property type="entry name" value="alpha/beta hydrolase"/>
    <property type="match status" value="1"/>
</dbReference>
<gene>
    <name evidence="1" type="ORF">ACFFGY_07540</name>
</gene>
<keyword evidence="1" id="KW-0378">Hydrolase</keyword>
<organism evidence="1 2">
    <name type="scientific">Roseomonas elaeocarpi</name>
    <dbReference type="NCBI Taxonomy" id="907779"/>
    <lineage>
        <taxon>Bacteria</taxon>
        <taxon>Pseudomonadati</taxon>
        <taxon>Pseudomonadota</taxon>
        <taxon>Alphaproteobacteria</taxon>
        <taxon>Acetobacterales</taxon>
        <taxon>Roseomonadaceae</taxon>
        <taxon>Roseomonas</taxon>
    </lineage>
</organism>
<dbReference type="SUPFAM" id="SSF53474">
    <property type="entry name" value="alpha/beta-Hydrolases"/>
    <property type="match status" value="1"/>
</dbReference>
<accession>A0ABV6JQU4</accession>
<sequence>MSPALILRAGNEAVREWHIAEAGLQLCDPGELRIVDGASHRLHLERPDRVKAAVTGFLSRNENGGG</sequence>
<dbReference type="GO" id="GO:0016787">
    <property type="term" value="F:hydrolase activity"/>
    <property type="evidence" value="ECO:0007669"/>
    <property type="project" value="UniProtKB-KW"/>
</dbReference>